<dbReference type="GO" id="GO:0006303">
    <property type="term" value="P:double-strand break repair via nonhomologous end joining"/>
    <property type="evidence" value="ECO:0007669"/>
    <property type="project" value="TreeGrafter"/>
</dbReference>
<dbReference type="Pfam" id="PF14716">
    <property type="entry name" value="HHH_8"/>
    <property type="match status" value="1"/>
</dbReference>
<evidence type="ECO:0000256" key="1">
    <source>
        <dbReference type="ARBA" id="ARBA00022634"/>
    </source>
</evidence>
<dbReference type="GO" id="GO:0003887">
    <property type="term" value="F:DNA-directed DNA polymerase activity"/>
    <property type="evidence" value="ECO:0007669"/>
    <property type="project" value="UniProtKB-UniRule"/>
</dbReference>
<dbReference type="EC" id="2.7.7.7" evidence="9"/>
<keyword evidence="4" id="KW-0235">DNA replication</keyword>
<dbReference type="InterPro" id="IPR029398">
    <property type="entry name" value="PolB_thumb"/>
</dbReference>
<keyword evidence="9" id="KW-0539">Nucleus</keyword>
<dbReference type="Pfam" id="PF14791">
    <property type="entry name" value="DNA_pol_B_thumb"/>
    <property type="match status" value="1"/>
</dbReference>
<protein>
    <recommendedName>
        <fullName evidence="9">DNA polymerase</fullName>
        <ecNumber evidence="9">2.7.7.7</ecNumber>
    </recommendedName>
</protein>
<sequence>MFVWSSALRRFQPSLKYCTQRYLSDGPNAEILRILQQHREEAELEGKRNVFKIRAFKNAIASVQKLDYAITCPEDARKVSLKFSSLQSPNQAVSQIRGIGPGIMGRLENFFAAKSGSSSAKSVSDKSKFKPPSSPDLLEKETVMKTLTKLPHTNHSSPSVRRRLQRVAFLYVDHFDRGVTRSQIESVLKMMQDILTPQWKLIPCGSYRRGAELSSQIDLIVVHPQHVHVPLPNGPPAELTGGRSRMSRPFSDYYSYTAPERASSPLLTRLVPRLKHQALLVEEEVHRGMWRRQGVVLLPDDRWPDVYARREAIRKHEGNYARLDMTLVPPKSLGAATLSLTGDREFNKFIRKKAASLGYLLNDFGLWKWSVDWPDSPSNGQHVRHDPEGALEHGFWALQRTESEAEIFEALGLEYVEPTKRNFIFLTNATK</sequence>
<keyword evidence="2 9" id="KW-0808">Transferase</keyword>
<dbReference type="EMBL" id="KN882024">
    <property type="protein sequence ID" value="KIY46735.1"/>
    <property type="molecule type" value="Genomic_DNA"/>
</dbReference>
<comment type="subcellular location">
    <subcellularLocation>
        <location evidence="9">Nucleus</location>
    </subcellularLocation>
</comment>
<dbReference type="AlphaFoldDB" id="A0A0D7A7K2"/>
<dbReference type="Proteomes" id="UP000054144">
    <property type="component" value="Unassembled WGS sequence"/>
</dbReference>
<evidence type="ECO:0000256" key="4">
    <source>
        <dbReference type="ARBA" id="ARBA00022705"/>
    </source>
</evidence>
<evidence type="ECO:0000256" key="2">
    <source>
        <dbReference type="ARBA" id="ARBA00022679"/>
    </source>
</evidence>
<dbReference type="PANTHER" id="PTHR11276">
    <property type="entry name" value="DNA POLYMERASE TYPE-X FAMILY MEMBER"/>
    <property type="match status" value="1"/>
</dbReference>
<dbReference type="OrthoDB" id="205514at2759"/>
<dbReference type="InterPro" id="IPR028207">
    <property type="entry name" value="DNA_pol_B_palm_palm"/>
</dbReference>
<dbReference type="Gene3D" id="3.30.210.10">
    <property type="entry name" value="DNA polymerase, thumb domain"/>
    <property type="match status" value="1"/>
</dbReference>
<dbReference type="PRINTS" id="PR00870">
    <property type="entry name" value="DNAPOLXBETA"/>
</dbReference>
<evidence type="ECO:0000256" key="6">
    <source>
        <dbReference type="ARBA" id="ARBA00022932"/>
    </source>
</evidence>
<dbReference type="SUPFAM" id="SSF47802">
    <property type="entry name" value="DNA polymerase beta, N-terminal domain-like"/>
    <property type="match status" value="1"/>
</dbReference>
<evidence type="ECO:0000256" key="9">
    <source>
        <dbReference type="RuleBase" id="RU366014"/>
    </source>
</evidence>
<feature type="domain" description="DNA-directed DNA polymerase X" evidence="10">
    <location>
        <begin position="28"/>
        <end position="422"/>
    </location>
</feature>
<dbReference type="PRINTS" id="PR00869">
    <property type="entry name" value="DNAPOLX"/>
</dbReference>
<comment type="function">
    <text evidence="9">DNA polymerase that functions in several pathways of DNA repair. Involved in base excision repair (BER) responsible for repair of lesions that give rise to abasic (AP) sites in DNA. Also contributes to DNA double-strand break repair by non-homologous end joining and homologous recombination. Has both template-dependent and template-independent (terminal transferase) DNA polymerase activities. Has also a 5'-deoxyribose-5-phosphate lyase (dRP lyase) activity.</text>
</comment>
<dbReference type="GO" id="GO:0003677">
    <property type="term" value="F:DNA binding"/>
    <property type="evidence" value="ECO:0007669"/>
    <property type="project" value="UniProtKB-UniRule"/>
</dbReference>
<evidence type="ECO:0000256" key="8">
    <source>
        <dbReference type="ARBA" id="ARBA00049244"/>
    </source>
</evidence>
<proteinExistence type="inferred from homology"/>
<organism evidence="11 12">
    <name type="scientific">Fistulina hepatica ATCC 64428</name>
    <dbReference type="NCBI Taxonomy" id="1128425"/>
    <lineage>
        <taxon>Eukaryota</taxon>
        <taxon>Fungi</taxon>
        <taxon>Dikarya</taxon>
        <taxon>Basidiomycota</taxon>
        <taxon>Agaricomycotina</taxon>
        <taxon>Agaricomycetes</taxon>
        <taxon>Agaricomycetidae</taxon>
        <taxon>Agaricales</taxon>
        <taxon>Fistulinaceae</taxon>
        <taxon>Fistulina</taxon>
    </lineage>
</organism>
<evidence type="ECO:0000256" key="5">
    <source>
        <dbReference type="ARBA" id="ARBA00022763"/>
    </source>
</evidence>
<dbReference type="PANTHER" id="PTHR11276:SF28">
    <property type="entry name" value="DNA POLYMERASE LAMBDA"/>
    <property type="match status" value="1"/>
</dbReference>
<accession>A0A0D7A7K2</accession>
<keyword evidence="1" id="KW-0237">DNA synthesis</keyword>
<dbReference type="SUPFAM" id="SSF81301">
    <property type="entry name" value="Nucleotidyltransferase"/>
    <property type="match status" value="1"/>
</dbReference>
<dbReference type="InterPro" id="IPR022312">
    <property type="entry name" value="DNA_pol_X"/>
</dbReference>
<evidence type="ECO:0000256" key="7">
    <source>
        <dbReference type="ARBA" id="ARBA00023204"/>
    </source>
</evidence>
<reference evidence="11 12" key="1">
    <citation type="journal article" date="2015" name="Fungal Genet. Biol.">
        <title>Evolution of novel wood decay mechanisms in Agaricales revealed by the genome sequences of Fistulina hepatica and Cylindrobasidium torrendii.</title>
        <authorList>
            <person name="Floudas D."/>
            <person name="Held B.W."/>
            <person name="Riley R."/>
            <person name="Nagy L.G."/>
            <person name="Koehler G."/>
            <person name="Ransdell A.S."/>
            <person name="Younus H."/>
            <person name="Chow J."/>
            <person name="Chiniquy J."/>
            <person name="Lipzen A."/>
            <person name="Tritt A."/>
            <person name="Sun H."/>
            <person name="Haridas S."/>
            <person name="LaButti K."/>
            <person name="Ohm R.A."/>
            <person name="Kues U."/>
            <person name="Blanchette R.A."/>
            <person name="Grigoriev I.V."/>
            <person name="Minto R.E."/>
            <person name="Hibbett D.S."/>
        </authorList>
    </citation>
    <scope>NUCLEOTIDE SEQUENCE [LARGE SCALE GENOMIC DNA]</scope>
    <source>
        <strain evidence="11 12">ATCC 64428</strain>
    </source>
</reference>
<keyword evidence="7 9" id="KW-0234">DNA repair</keyword>
<evidence type="ECO:0000256" key="3">
    <source>
        <dbReference type="ARBA" id="ARBA00022695"/>
    </source>
</evidence>
<evidence type="ECO:0000313" key="12">
    <source>
        <dbReference type="Proteomes" id="UP000054144"/>
    </source>
</evidence>
<dbReference type="SMART" id="SM00483">
    <property type="entry name" value="POLXc"/>
    <property type="match status" value="1"/>
</dbReference>
<dbReference type="InterPro" id="IPR010996">
    <property type="entry name" value="HHH_MUS81"/>
</dbReference>
<dbReference type="InterPro" id="IPR002008">
    <property type="entry name" value="DNA_pol_X_beta-like"/>
</dbReference>
<dbReference type="GO" id="GO:0005634">
    <property type="term" value="C:nucleus"/>
    <property type="evidence" value="ECO:0007669"/>
    <property type="project" value="UniProtKB-SubCell"/>
</dbReference>
<name>A0A0D7A7K2_9AGAR</name>
<dbReference type="Pfam" id="PF14792">
    <property type="entry name" value="DNA_pol_B_palm"/>
    <property type="match status" value="1"/>
</dbReference>
<comment type="similarity">
    <text evidence="9">Belongs to the DNA polymerase type-X family.</text>
</comment>
<comment type="catalytic activity">
    <reaction evidence="8 9">
        <text>DNA(n) + a 2'-deoxyribonucleoside 5'-triphosphate = DNA(n+1) + diphosphate</text>
        <dbReference type="Rhea" id="RHEA:22508"/>
        <dbReference type="Rhea" id="RHEA-COMP:17339"/>
        <dbReference type="Rhea" id="RHEA-COMP:17340"/>
        <dbReference type="ChEBI" id="CHEBI:33019"/>
        <dbReference type="ChEBI" id="CHEBI:61560"/>
        <dbReference type="ChEBI" id="CHEBI:173112"/>
        <dbReference type="EC" id="2.7.7.7"/>
    </reaction>
</comment>
<dbReference type="InterPro" id="IPR027421">
    <property type="entry name" value="DNA_pol_lamdba_lyase_dom_sf"/>
</dbReference>
<dbReference type="Gene3D" id="1.10.150.110">
    <property type="entry name" value="DNA polymerase beta, N-terminal domain-like"/>
    <property type="match status" value="1"/>
</dbReference>
<keyword evidence="5 9" id="KW-0227">DNA damage</keyword>
<dbReference type="InterPro" id="IPR037160">
    <property type="entry name" value="DNA_Pol_thumb_sf"/>
</dbReference>
<keyword evidence="3 9" id="KW-0548">Nucleotidyltransferase</keyword>
<dbReference type="Gene3D" id="3.30.460.10">
    <property type="entry name" value="Beta Polymerase, domain 2"/>
    <property type="match status" value="1"/>
</dbReference>
<gene>
    <name evidence="11" type="ORF">FISHEDRAFT_75345</name>
</gene>
<dbReference type="InterPro" id="IPR043519">
    <property type="entry name" value="NT_sf"/>
</dbReference>
<keyword evidence="6 9" id="KW-0239">DNA-directed DNA polymerase</keyword>
<dbReference type="InterPro" id="IPR002054">
    <property type="entry name" value="DNA-dir_DNA_pol_X"/>
</dbReference>
<dbReference type="GO" id="GO:0046872">
    <property type="term" value="F:metal ion binding"/>
    <property type="evidence" value="ECO:0007669"/>
    <property type="project" value="UniProtKB-UniRule"/>
</dbReference>
<evidence type="ECO:0000313" key="11">
    <source>
        <dbReference type="EMBL" id="KIY46735.1"/>
    </source>
</evidence>
<keyword evidence="12" id="KW-1185">Reference proteome</keyword>
<evidence type="ECO:0000259" key="10">
    <source>
        <dbReference type="SMART" id="SM00483"/>
    </source>
</evidence>